<reference evidence="2 3" key="1">
    <citation type="journal article" date="2023" name="Nucleic Acids Res.">
        <title>The hologenome of Daphnia magna reveals possible DNA methylation and microbiome-mediated evolution of the host genome.</title>
        <authorList>
            <person name="Chaturvedi A."/>
            <person name="Li X."/>
            <person name="Dhandapani V."/>
            <person name="Marshall H."/>
            <person name="Kissane S."/>
            <person name="Cuenca-Cambronero M."/>
            <person name="Asole G."/>
            <person name="Calvet F."/>
            <person name="Ruiz-Romero M."/>
            <person name="Marangio P."/>
            <person name="Guigo R."/>
            <person name="Rago D."/>
            <person name="Mirbahai L."/>
            <person name="Eastwood N."/>
            <person name="Colbourne J.K."/>
            <person name="Zhou J."/>
            <person name="Mallon E."/>
            <person name="Orsini L."/>
        </authorList>
    </citation>
    <scope>NUCLEOTIDE SEQUENCE [LARGE SCALE GENOMIC DNA]</scope>
    <source>
        <strain evidence="2">LRV0_1</strain>
    </source>
</reference>
<organism evidence="2 3">
    <name type="scientific">Daphnia magna</name>
    <dbReference type="NCBI Taxonomy" id="35525"/>
    <lineage>
        <taxon>Eukaryota</taxon>
        <taxon>Metazoa</taxon>
        <taxon>Ecdysozoa</taxon>
        <taxon>Arthropoda</taxon>
        <taxon>Crustacea</taxon>
        <taxon>Branchiopoda</taxon>
        <taxon>Diplostraca</taxon>
        <taxon>Cladocera</taxon>
        <taxon>Anomopoda</taxon>
        <taxon>Daphniidae</taxon>
        <taxon>Daphnia</taxon>
    </lineage>
</organism>
<accession>A0ABQ9YNA7</accession>
<comment type="caution">
    <text evidence="2">The sequence shown here is derived from an EMBL/GenBank/DDBJ whole genome shotgun (WGS) entry which is preliminary data.</text>
</comment>
<evidence type="ECO:0000313" key="3">
    <source>
        <dbReference type="Proteomes" id="UP001234178"/>
    </source>
</evidence>
<keyword evidence="1" id="KW-0472">Membrane</keyword>
<dbReference type="EMBL" id="JAOYFB010000001">
    <property type="protein sequence ID" value="KAK4002101.1"/>
    <property type="molecule type" value="Genomic_DNA"/>
</dbReference>
<keyword evidence="1" id="KW-1133">Transmembrane helix</keyword>
<evidence type="ECO:0000313" key="2">
    <source>
        <dbReference type="EMBL" id="KAK4002101.1"/>
    </source>
</evidence>
<dbReference type="Proteomes" id="UP001234178">
    <property type="component" value="Unassembled WGS sequence"/>
</dbReference>
<evidence type="ECO:0000256" key="1">
    <source>
        <dbReference type="SAM" id="Phobius"/>
    </source>
</evidence>
<protein>
    <submittedName>
        <fullName evidence="2">Uncharacterized protein</fullName>
    </submittedName>
</protein>
<keyword evidence="3" id="KW-1185">Reference proteome</keyword>
<gene>
    <name evidence="2" type="ORF">OUZ56_003951</name>
</gene>
<keyword evidence="1" id="KW-0812">Transmembrane</keyword>
<proteinExistence type="predicted"/>
<sequence>MNVPFHMFGTLKLQSVSTLQRALKALGAMIDFDMLFIGGVLYLFFIGGARTLISRTQKCLVPISDVATVPDVLRENVSAVDRWIQVSF</sequence>
<name>A0ABQ9YNA7_9CRUS</name>
<feature type="transmembrane region" description="Helical" evidence="1">
    <location>
        <begin position="25"/>
        <end position="45"/>
    </location>
</feature>